<dbReference type="EMBL" id="CP020991">
    <property type="protein sequence ID" value="AUO19772.1"/>
    <property type="molecule type" value="Genomic_DNA"/>
</dbReference>
<reference evidence="7 8" key="1">
    <citation type="submission" date="2017-04" db="EMBL/GenBank/DDBJ databases">
        <title>Monoglobus pectinilyticus 14 draft genome.</title>
        <authorList>
            <person name="Kim C."/>
            <person name="Rosendale D.I."/>
            <person name="Kelly W.J."/>
            <person name="Tannock G.W."/>
            <person name="Patchett M.L."/>
            <person name="Jordens J.Z."/>
        </authorList>
    </citation>
    <scope>NUCLEOTIDE SEQUENCE [LARGE SCALE GENOMIC DNA]</scope>
    <source>
        <strain evidence="7 8">14</strain>
    </source>
</reference>
<dbReference type="GO" id="GO:0005886">
    <property type="term" value="C:plasma membrane"/>
    <property type="evidence" value="ECO:0007669"/>
    <property type="project" value="TreeGrafter"/>
</dbReference>
<keyword evidence="4 5" id="KW-0472">Membrane</keyword>
<dbReference type="InterPro" id="IPR004837">
    <property type="entry name" value="NaCa_Exmemb"/>
</dbReference>
<sequence>MNNILMYVWLLVGFFLLIKGADLFVDGTSSIAKLLKVPSIIIGLTIVAMGTSAPEMAVSVGAAIKGQNDIVISNVLGSNIFNLLVVAGGCAVIKSLPVSIDLRKRDFPFSIGIAALLLFFCLNSLIIGGKGFTINRTEGIILFAGLMAYLGFLVYSAVKGRTGLPGDEEIKTMSPLKSVFYTALGIAGIVVGGDLVVDSASDIAAAFGLSQTIIGLTILAVGTSLPELVTSLVATRKGENDLAMGNVIGSNIFNILGVLGLSAAVSPVKVSGFSVIDLSLFIGFCLIIYLVTYFRNKIERLPGILMVLTYLGYMTYAVMREVF</sequence>
<dbReference type="InterPro" id="IPR004481">
    <property type="entry name" value="K/Na/Ca-exchanger"/>
</dbReference>
<dbReference type="PANTHER" id="PTHR10846:SF8">
    <property type="entry name" value="INNER MEMBRANE PROTEIN YRBG"/>
    <property type="match status" value="1"/>
</dbReference>
<name>A0A2K9P3E8_9FIRM</name>
<evidence type="ECO:0000313" key="7">
    <source>
        <dbReference type="EMBL" id="AUO19772.1"/>
    </source>
</evidence>
<feature type="transmembrane region" description="Helical" evidence="5">
    <location>
        <begin position="271"/>
        <end position="294"/>
    </location>
</feature>
<comment type="subcellular location">
    <subcellularLocation>
        <location evidence="1">Membrane</location>
        <topology evidence="1">Multi-pass membrane protein</topology>
    </subcellularLocation>
</comment>
<dbReference type="GeneID" id="98063006"/>
<proteinExistence type="predicted"/>
<feature type="transmembrane region" description="Helical" evidence="5">
    <location>
        <begin position="179"/>
        <end position="197"/>
    </location>
</feature>
<evidence type="ECO:0000256" key="5">
    <source>
        <dbReference type="SAM" id="Phobius"/>
    </source>
</evidence>
<keyword evidence="8" id="KW-1185">Reference proteome</keyword>
<dbReference type="Pfam" id="PF01699">
    <property type="entry name" value="Na_Ca_ex"/>
    <property type="match status" value="2"/>
</dbReference>
<evidence type="ECO:0000259" key="6">
    <source>
        <dbReference type="Pfam" id="PF01699"/>
    </source>
</evidence>
<dbReference type="GO" id="GO:0006874">
    <property type="term" value="P:intracellular calcium ion homeostasis"/>
    <property type="evidence" value="ECO:0007669"/>
    <property type="project" value="TreeGrafter"/>
</dbReference>
<evidence type="ECO:0000256" key="4">
    <source>
        <dbReference type="ARBA" id="ARBA00023136"/>
    </source>
</evidence>
<feature type="transmembrane region" description="Helical" evidence="5">
    <location>
        <begin position="37"/>
        <end position="64"/>
    </location>
</feature>
<dbReference type="PANTHER" id="PTHR10846">
    <property type="entry name" value="SODIUM/POTASSIUM/CALCIUM EXCHANGER"/>
    <property type="match status" value="1"/>
</dbReference>
<accession>A0A2K9P3E8</accession>
<feature type="transmembrane region" description="Helical" evidence="5">
    <location>
        <begin position="243"/>
        <end position="265"/>
    </location>
</feature>
<dbReference type="OrthoDB" id="9794225at2"/>
<dbReference type="KEGG" id="mpec:B9O19_01616"/>
<feature type="transmembrane region" description="Helical" evidence="5">
    <location>
        <begin position="139"/>
        <end position="158"/>
    </location>
</feature>
<dbReference type="NCBIfam" id="TIGR00367">
    <property type="entry name" value="calcium/sodium antiporter"/>
    <property type="match status" value="1"/>
</dbReference>
<evidence type="ECO:0000256" key="2">
    <source>
        <dbReference type="ARBA" id="ARBA00022692"/>
    </source>
</evidence>
<gene>
    <name evidence="7" type="ORF">B9O19_01616</name>
</gene>
<evidence type="ECO:0000256" key="3">
    <source>
        <dbReference type="ARBA" id="ARBA00022989"/>
    </source>
</evidence>
<keyword evidence="3 5" id="KW-1133">Transmembrane helix</keyword>
<feature type="transmembrane region" description="Helical" evidence="5">
    <location>
        <begin position="107"/>
        <end position="127"/>
    </location>
</feature>
<keyword evidence="2 5" id="KW-0812">Transmembrane</keyword>
<feature type="domain" description="Sodium/calcium exchanger membrane region" evidence="6">
    <location>
        <begin position="178"/>
        <end position="318"/>
    </location>
</feature>
<dbReference type="Gene3D" id="1.20.1420.30">
    <property type="entry name" value="NCX, central ion-binding region"/>
    <property type="match status" value="1"/>
</dbReference>
<dbReference type="AlphaFoldDB" id="A0A2K9P3E8"/>
<feature type="transmembrane region" description="Helical" evidence="5">
    <location>
        <begin position="301"/>
        <end position="319"/>
    </location>
</feature>
<protein>
    <submittedName>
        <fullName evidence="7">Inner membrane protein YrbG</fullName>
    </submittedName>
</protein>
<organism evidence="7 8">
    <name type="scientific">Monoglobus pectinilyticus</name>
    <dbReference type="NCBI Taxonomy" id="1981510"/>
    <lineage>
        <taxon>Bacteria</taxon>
        <taxon>Bacillati</taxon>
        <taxon>Bacillota</taxon>
        <taxon>Clostridia</taxon>
        <taxon>Monoglobales</taxon>
        <taxon>Monoglobaceae</taxon>
        <taxon>Monoglobus</taxon>
    </lineage>
</organism>
<feature type="domain" description="Sodium/calcium exchanger membrane region" evidence="6">
    <location>
        <begin position="7"/>
        <end position="154"/>
    </location>
</feature>
<dbReference type="GO" id="GO:0008273">
    <property type="term" value="F:calcium, potassium:sodium antiporter activity"/>
    <property type="evidence" value="ECO:0007669"/>
    <property type="project" value="TreeGrafter"/>
</dbReference>
<evidence type="ECO:0000256" key="1">
    <source>
        <dbReference type="ARBA" id="ARBA00004141"/>
    </source>
</evidence>
<dbReference type="GO" id="GO:0005262">
    <property type="term" value="F:calcium channel activity"/>
    <property type="evidence" value="ECO:0007669"/>
    <property type="project" value="TreeGrafter"/>
</dbReference>
<dbReference type="InterPro" id="IPR044880">
    <property type="entry name" value="NCX_ion-bd_dom_sf"/>
</dbReference>
<feature type="transmembrane region" description="Helical" evidence="5">
    <location>
        <begin position="6"/>
        <end position="25"/>
    </location>
</feature>
<evidence type="ECO:0000313" key="8">
    <source>
        <dbReference type="Proteomes" id="UP000235589"/>
    </source>
</evidence>
<dbReference type="RefSeq" id="WP_102365948.1">
    <property type="nucleotide sequence ID" value="NZ_CP020991.1"/>
</dbReference>
<dbReference type="Proteomes" id="UP000235589">
    <property type="component" value="Chromosome"/>
</dbReference>